<comment type="caution">
    <text evidence="2">The sequence shown here is derived from an EMBL/GenBank/DDBJ whole genome shotgun (WGS) entry which is preliminary data.</text>
</comment>
<feature type="domain" description="SHSP" evidence="1">
    <location>
        <begin position="3"/>
        <end position="32"/>
    </location>
</feature>
<dbReference type="Proteomes" id="UP000229916">
    <property type="component" value="Unassembled WGS sequence"/>
</dbReference>
<gene>
    <name evidence="2" type="ORF">COS81_03785</name>
</gene>
<dbReference type="EMBL" id="PEWD01000070">
    <property type="protein sequence ID" value="PIU68516.1"/>
    <property type="molecule type" value="Genomic_DNA"/>
</dbReference>
<dbReference type="CDD" id="cd06464">
    <property type="entry name" value="ACD_sHsps-like"/>
    <property type="match status" value="1"/>
</dbReference>
<evidence type="ECO:0000313" key="2">
    <source>
        <dbReference type="EMBL" id="PIU68516.1"/>
    </source>
</evidence>
<proteinExistence type="predicted"/>
<dbReference type="Pfam" id="PF00011">
    <property type="entry name" value="HSP20"/>
    <property type="match status" value="1"/>
</dbReference>
<reference evidence="3" key="1">
    <citation type="submission" date="2017-09" db="EMBL/GenBank/DDBJ databases">
        <title>Depth-based differentiation of microbial function through sediment-hosted aquifers and enrichment of novel symbionts in the deep terrestrial subsurface.</title>
        <authorList>
            <person name="Probst A.J."/>
            <person name="Ladd B."/>
            <person name="Jarett J.K."/>
            <person name="Geller-Mcgrath D.E."/>
            <person name="Sieber C.M.K."/>
            <person name="Emerson J.B."/>
            <person name="Anantharaman K."/>
            <person name="Thomas B.C."/>
            <person name="Malmstrom R."/>
            <person name="Stieglmeier M."/>
            <person name="Klingl A."/>
            <person name="Woyke T."/>
            <person name="Ryan C.M."/>
            <person name="Banfield J.F."/>
        </authorList>
    </citation>
    <scope>NUCLEOTIDE SEQUENCE [LARGE SCALE GENOMIC DNA]</scope>
</reference>
<accession>A0A2M7AM83</accession>
<name>A0A2M7AM83_UNCKA</name>
<dbReference type="InterPro" id="IPR008978">
    <property type="entry name" value="HSP20-like_chaperone"/>
</dbReference>
<dbReference type="AlphaFoldDB" id="A0A2M7AM83"/>
<dbReference type="Gene3D" id="2.60.40.790">
    <property type="match status" value="1"/>
</dbReference>
<evidence type="ECO:0000259" key="1">
    <source>
        <dbReference type="Pfam" id="PF00011"/>
    </source>
</evidence>
<dbReference type="SUPFAM" id="SSF49764">
    <property type="entry name" value="HSP20-like chaperones"/>
    <property type="match status" value="1"/>
</dbReference>
<organism evidence="2 3">
    <name type="scientific">candidate division WWE3 bacterium CG06_land_8_20_14_3_00_42_16</name>
    <dbReference type="NCBI Taxonomy" id="1975083"/>
    <lineage>
        <taxon>Bacteria</taxon>
        <taxon>Katanobacteria</taxon>
    </lineage>
</organism>
<protein>
    <recommendedName>
        <fullName evidence="1">SHSP domain-containing protein</fullName>
    </recommendedName>
</protein>
<dbReference type="InterPro" id="IPR002068">
    <property type="entry name" value="A-crystallin/Hsp20_dom"/>
</dbReference>
<evidence type="ECO:0000313" key="3">
    <source>
        <dbReference type="Proteomes" id="UP000229916"/>
    </source>
</evidence>
<sequence>MGTEKVEAEFENGMLKVTAPKAEEVKPKVVKVKASKK</sequence>